<feature type="domain" description="Laminin G" evidence="19">
    <location>
        <begin position="1"/>
        <end position="111"/>
    </location>
</feature>
<evidence type="ECO:0000256" key="14">
    <source>
        <dbReference type="ARBA" id="ARBA00023292"/>
    </source>
</evidence>
<dbReference type="Pfam" id="PF02210">
    <property type="entry name" value="Laminin_G_2"/>
    <property type="match status" value="1"/>
</dbReference>
<keyword evidence="26" id="KW-1185">Reference proteome</keyword>
<dbReference type="InterPro" id="IPR032471">
    <property type="entry name" value="AGRL2-4_GAIN_subdom_A"/>
</dbReference>
<dbReference type="Proteomes" id="UP000678393">
    <property type="component" value="Unassembled WGS sequence"/>
</dbReference>
<feature type="transmembrane region" description="Helical" evidence="18">
    <location>
        <begin position="884"/>
        <end position="905"/>
    </location>
</feature>
<reference evidence="25" key="1">
    <citation type="submission" date="2021-04" db="EMBL/GenBank/DDBJ databases">
        <authorList>
            <consortium name="Molecular Ecology Group"/>
        </authorList>
    </citation>
    <scope>NUCLEOTIDE SEQUENCE</scope>
</reference>
<keyword evidence="5" id="KW-0732">Signal</keyword>
<feature type="region of interest" description="Disordered" evidence="17">
    <location>
        <begin position="993"/>
        <end position="1097"/>
    </location>
</feature>
<feature type="transmembrane region" description="Helical" evidence="18">
    <location>
        <begin position="802"/>
        <end position="822"/>
    </location>
</feature>
<accession>A0A8S3YUN7</accession>
<keyword evidence="14 16" id="KW-0424">Laminin EGF-like domain</keyword>
<dbReference type="CDD" id="cd15441">
    <property type="entry name" value="7tmB2_CELSR_Adhesion_IV"/>
    <property type="match status" value="1"/>
</dbReference>
<feature type="transmembrane region" description="Helical" evidence="18">
    <location>
        <begin position="763"/>
        <end position="781"/>
    </location>
</feature>
<evidence type="ECO:0000256" key="13">
    <source>
        <dbReference type="ARBA" id="ARBA00023224"/>
    </source>
</evidence>
<dbReference type="Gene3D" id="2.60.220.50">
    <property type="match status" value="1"/>
</dbReference>
<evidence type="ECO:0000256" key="17">
    <source>
        <dbReference type="SAM" id="MobiDB-lite"/>
    </source>
</evidence>
<keyword evidence="13" id="KW-0807">Transducer</keyword>
<dbReference type="PROSITE" id="PS50221">
    <property type="entry name" value="GAIN_B"/>
    <property type="match status" value="1"/>
</dbReference>
<keyword evidence="11" id="KW-0675">Receptor</keyword>
<evidence type="ECO:0000256" key="2">
    <source>
        <dbReference type="ARBA" id="ARBA00022473"/>
    </source>
</evidence>
<dbReference type="Gene3D" id="2.60.120.200">
    <property type="match status" value="1"/>
</dbReference>
<dbReference type="Pfam" id="PF16489">
    <property type="entry name" value="GAIN"/>
    <property type="match status" value="1"/>
</dbReference>
<feature type="domain" description="GAIN-B" evidence="22">
    <location>
        <begin position="510"/>
        <end position="689"/>
    </location>
</feature>
<dbReference type="InterPro" id="IPR000203">
    <property type="entry name" value="GPS"/>
</dbReference>
<feature type="transmembrane region" description="Helical" evidence="18">
    <location>
        <begin position="911"/>
        <end position="934"/>
    </location>
</feature>
<dbReference type="InterPro" id="IPR057244">
    <property type="entry name" value="GAIN_B"/>
</dbReference>
<comment type="caution">
    <text evidence="15">Lacks conserved residue(s) required for the propagation of feature annotation.</text>
</comment>
<evidence type="ECO:0000256" key="8">
    <source>
        <dbReference type="ARBA" id="ARBA00023040"/>
    </source>
</evidence>
<dbReference type="PROSITE" id="PS50227">
    <property type="entry name" value="G_PROTEIN_RECEP_F2_3"/>
    <property type="match status" value="1"/>
</dbReference>
<evidence type="ECO:0000259" key="20">
    <source>
        <dbReference type="PROSITE" id="PS50026"/>
    </source>
</evidence>
<evidence type="ECO:0000259" key="22">
    <source>
        <dbReference type="PROSITE" id="PS50221"/>
    </source>
</evidence>
<dbReference type="CDD" id="cd00054">
    <property type="entry name" value="EGF_CA"/>
    <property type="match status" value="1"/>
</dbReference>
<feature type="disulfide bond" evidence="15">
    <location>
        <begin position="138"/>
        <end position="147"/>
    </location>
</feature>
<evidence type="ECO:0000256" key="7">
    <source>
        <dbReference type="ARBA" id="ARBA00022989"/>
    </source>
</evidence>
<dbReference type="Pfam" id="PF00008">
    <property type="entry name" value="EGF"/>
    <property type="match status" value="1"/>
</dbReference>
<dbReference type="CDD" id="cd00055">
    <property type="entry name" value="EGF_Lam"/>
    <property type="match status" value="1"/>
</dbReference>
<dbReference type="InterPro" id="IPR001791">
    <property type="entry name" value="Laminin_G"/>
</dbReference>
<keyword evidence="15" id="KW-0245">EGF-like domain</keyword>
<keyword evidence="10 15" id="KW-1015">Disulfide bond</keyword>
<evidence type="ECO:0008006" key="27">
    <source>
        <dbReference type="Google" id="ProtNLM"/>
    </source>
</evidence>
<dbReference type="Gene3D" id="4.10.1240.10">
    <property type="entry name" value="GPCR, family 2, extracellular hormone receptor domain"/>
    <property type="match status" value="1"/>
</dbReference>
<feature type="compositionally biased region" description="Basic and acidic residues" evidence="17">
    <location>
        <begin position="1041"/>
        <end position="1054"/>
    </location>
</feature>
<dbReference type="SMART" id="SM00008">
    <property type="entry name" value="HormR"/>
    <property type="match status" value="1"/>
</dbReference>
<dbReference type="InterPro" id="IPR000152">
    <property type="entry name" value="EGF-type_Asp/Asn_hydroxyl_site"/>
</dbReference>
<evidence type="ECO:0000256" key="11">
    <source>
        <dbReference type="ARBA" id="ARBA00023170"/>
    </source>
</evidence>
<feature type="domain" description="EGF-like" evidence="20">
    <location>
        <begin position="149"/>
        <end position="187"/>
    </location>
</feature>
<feature type="transmembrane region" description="Helical" evidence="18">
    <location>
        <begin position="842"/>
        <end position="863"/>
    </location>
</feature>
<dbReference type="Pfam" id="PF00053">
    <property type="entry name" value="EGF_laminin"/>
    <property type="match status" value="1"/>
</dbReference>
<keyword evidence="4 18" id="KW-0812">Transmembrane</keyword>
<keyword evidence="6" id="KW-0677">Repeat</keyword>
<keyword evidence="2" id="KW-0217">Developmental protein</keyword>
<evidence type="ECO:0000259" key="19">
    <source>
        <dbReference type="PROSITE" id="PS50025"/>
    </source>
</evidence>
<feature type="compositionally biased region" description="Polar residues" evidence="17">
    <location>
        <begin position="1015"/>
        <end position="1026"/>
    </location>
</feature>
<dbReference type="FunFam" id="2.10.25.10:FF:000011">
    <property type="entry name" value="Cadherin EGF LAG seven-pass G-type receptor"/>
    <property type="match status" value="1"/>
</dbReference>
<dbReference type="CDD" id="cd00110">
    <property type="entry name" value="LamG"/>
    <property type="match status" value="1"/>
</dbReference>
<feature type="disulfide bond" evidence="16">
    <location>
        <begin position="244"/>
        <end position="256"/>
    </location>
</feature>
<dbReference type="AlphaFoldDB" id="A0A8S3YUN7"/>
<evidence type="ECO:0000256" key="10">
    <source>
        <dbReference type="ARBA" id="ARBA00023157"/>
    </source>
</evidence>
<feature type="domain" description="G-protein coupled receptors family 2 profile 1" evidence="23">
    <location>
        <begin position="276"/>
        <end position="362"/>
    </location>
</feature>
<evidence type="ECO:0000256" key="16">
    <source>
        <dbReference type="PROSITE-ProRule" id="PRU00460"/>
    </source>
</evidence>
<dbReference type="PANTHER" id="PTHR12011">
    <property type="entry name" value="ADHESION G-PROTEIN COUPLED RECEPTOR"/>
    <property type="match status" value="1"/>
</dbReference>
<feature type="region of interest" description="Disordered" evidence="17">
    <location>
        <begin position="1111"/>
        <end position="1133"/>
    </location>
</feature>
<evidence type="ECO:0000259" key="24">
    <source>
        <dbReference type="PROSITE" id="PS50261"/>
    </source>
</evidence>
<evidence type="ECO:0000313" key="25">
    <source>
        <dbReference type="EMBL" id="CAG5120724.1"/>
    </source>
</evidence>
<comment type="subcellular location">
    <subcellularLocation>
        <location evidence="1">Cell membrane</location>
        <topology evidence="1">Multi-pass membrane protein</topology>
    </subcellularLocation>
</comment>
<evidence type="ECO:0000256" key="5">
    <source>
        <dbReference type="ARBA" id="ARBA00022729"/>
    </source>
</evidence>
<feature type="non-terminal residue" evidence="25">
    <location>
        <position position="1"/>
    </location>
</feature>
<dbReference type="InterPro" id="IPR002049">
    <property type="entry name" value="LE_dom"/>
</dbReference>
<dbReference type="InterPro" id="IPR017981">
    <property type="entry name" value="GPCR_2-like_7TM"/>
</dbReference>
<protein>
    <recommendedName>
        <fullName evidence="27">Cadherin EGF LAG seven-pass G-type receptor</fullName>
    </recommendedName>
</protein>
<dbReference type="PROSITE" id="PS50025">
    <property type="entry name" value="LAM_G_DOMAIN"/>
    <property type="match status" value="1"/>
</dbReference>
<dbReference type="PANTHER" id="PTHR12011:SF347">
    <property type="entry name" value="FI21270P1-RELATED"/>
    <property type="match status" value="1"/>
</dbReference>
<dbReference type="Gene3D" id="1.25.40.610">
    <property type="match status" value="1"/>
</dbReference>
<dbReference type="OrthoDB" id="26203at2759"/>
<dbReference type="SUPFAM" id="SSF49899">
    <property type="entry name" value="Concanavalin A-like lectins/glucanases"/>
    <property type="match status" value="1"/>
</dbReference>
<evidence type="ECO:0000256" key="12">
    <source>
        <dbReference type="ARBA" id="ARBA00023180"/>
    </source>
</evidence>
<dbReference type="Gene3D" id="1.20.1070.10">
    <property type="entry name" value="Rhodopsin 7-helix transmembrane proteins"/>
    <property type="match status" value="1"/>
</dbReference>
<proteinExistence type="predicted"/>
<evidence type="ECO:0000259" key="21">
    <source>
        <dbReference type="PROSITE" id="PS50027"/>
    </source>
</evidence>
<feature type="disulfide bond" evidence="15">
    <location>
        <begin position="177"/>
        <end position="186"/>
    </location>
</feature>
<keyword evidence="9 18" id="KW-0472">Membrane</keyword>
<gene>
    <name evidence="25" type="ORF">CUNI_LOCUS6282</name>
</gene>
<dbReference type="GO" id="GO:0007166">
    <property type="term" value="P:cell surface receptor signaling pathway"/>
    <property type="evidence" value="ECO:0007669"/>
    <property type="project" value="InterPro"/>
</dbReference>
<feature type="transmembrane region" description="Helical" evidence="18">
    <location>
        <begin position="733"/>
        <end position="751"/>
    </location>
</feature>
<dbReference type="PROSITE" id="PS50026">
    <property type="entry name" value="EGF_3"/>
    <property type="match status" value="2"/>
</dbReference>
<evidence type="ECO:0000256" key="9">
    <source>
        <dbReference type="ARBA" id="ARBA00023136"/>
    </source>
</evidence>
<dbReference type="Gene3D" id="2.10.25.10">
    <property type="entry name" value="Laminin"/>
    <property type="match status" value="2"/>
</dbReference>
<keyword evidence="7 18" id="KW-1133">Transmembrane helix</keyword>
<name>A0A8S3YUN7_9EUPU</name>
<dbReference type="PROSITE" id="PS00022">
    <property type="entry name" value="EGF_1"/>
    <property type="match status" value="2"/>
</dbReference>
<dbReference type="SUPFAM" id="SSF57196">
    <property type="entry name" value="EGF/Laminin"/>
    <property type="match status" value="2"/>
</dbReference>
<feature type="compositionally biased region" description="Low complexity" evidence="17">
    <location>
        <begin position="994"/>
        <end position="1003"/>
    </location>
</feature>
<dbReference type="PROSITE" id="PS50261">
    <property type="entry name" value="G_PROTEIN_RECEP_F2_4"/>
    <property type="match status" value="1"/>
</dbReference>
<feature type="region of interest" description="Disordered" evidence="17">
    <location>
        <begin position="1158"/>
        <end position="1210"/>
    </location>
</feature>
<sequence length="1210" mass="135180">IVDGSIRYSHLSTVLLLDGIRVDDGKWHYFEIRWYQNTLDMFLDYGQYDRTFNTSTSVVGKIITVIYVGASKNGNKSMENYFKGCLKDVRVGNSAQSFLLGPSESNVENGCGGSNVCEPNPCGAGQCKDEWNSYSCKCPPGTTGPKCLDICQNYNPCKNWAECKQPEDGHKSYYCECGVRQSGQYCENQAPLTCPVAWWGKPVCGPCNCAQNKRFEESCNKDNGSCTCRALHYLPPGGDTCYPCDCYKLGSKDMACHPTTGQCKCYDGVIGRRCDQCDSIFAAVTNTQKKLNDTAYVEVVTCLVSYDGCPRNHADGIWWDQIAFGLEAKQDCPTGATGTAKRKCTQKNSWLQSDLFGCTSDSFLKYESQLKDFEAGVISPYIADYTITLLKNVSYTTSPIYGGDIMMVYRFTNVTLNYEISQTGLGMISQQYRDFVQKLLVVLSNVTDEKYTDYWQQAGKLTGGATHLMNLFEKFITKIVQLLPQAQSGTFEAVSDDMVLGADWINIYNFTGATIPKYDNNVKKGSVDKEAAVTFPPSLFHQPTAGTQNNPDLTRAYFSYVVYRDFGKHVSMNTDSTIRRTSRPMTVNSAIFSVVVSDNDSIIEGFIREPITLTLRLQLPNNRTNMYCARWIPNPTNDKTGTWTTSGCRIKDTVCRVSIKSDHCEEYYVTCECSHMSTYAVIIDVADGTTLLPPIIDMETVTYVLTAMSLFLMLLSFFVLFTFRRLQCNWNSIHINLIFTIFLVDLAYVIGINKTSPELFCRLIAISLHYFYMACFAWMFVEMLHIYRMLTEKQTINYGAMKFYYLLGYVIPGIIVGLAVGLYTSAYGNASFCWLSTSESFIWSFAGPVALIIVINIFTFLLAAKTSCAEKIPVADVSTVRFGLVAAIFLLSLLSATWVIGLLSVNFGILALHYIHAVLIFIEGIFIFSVYIVFNKKVRWCIKRCYYRLRGKKVEFDENKAGIRSSFHSRSALAYHHDSASERGGVRVHSVGISTTSTTSESSKNSCPGKGDKYLQSTSSSTSTGPARNIPYGFESPFQENIKEEPGGLDKDGNDSDSDSDASIDRHSLELASSHSSDDDDDDFDMGQRWESQVPKSKAVELAMEQLEKMKKEKERERLGNHGQASERDHSPDLRIKGLQSHIIINPPDVTLSALHQPSRTVVPPPRSDSLPFNPSNTRQPANTVQVLTHNGSISSDSDKSIEVNIHRRK</sequence>
<dbReference type="InterPro" id="IPR036445">
    <property type="entry name" value="GPCR_2_extracell_dom_sf"/>
</dbReference>
<keyword evidence="12" id="KW-0325">Glycoprotein</keyword>
<dbReference type="SMART" id="SM00181">
    <property type="entry name" value="EGF"/>
    <property type="match status" value="2"/>
</dbReference>
<feature type="domain" description="EGF-like" evidence="20">
    <location>
        <begin position="113"/>
        <end position="148"/>
    </location>
</feature>
<dbReference type="InterPro" id="IPR013320">
    <property type="entry name" value="ConA-like_dom_sf"/>
</dbReference>
<keyword evidence="8" id="KW-0297">G-protein coupled receptor</keyword>
<feature type="domain" description="Laminin EGF-like" evidence="21">
    <location>
        <begin position="244"/>
        <end position="289"/>
    </location>
</feature>
<evidence type="ECO:0000256" key="3">
    <source>
        <dbReference type="ARBA" id="ARBA00022475"/>
    </source>
</evidence>
<evidence type="ECO:0000256" key="18">
    <source>
        <dbReference type="SAM" id="Phobius"/>
    </source>
</evidence>
<dbReference type="SUPFAM" id="SSF81321">
    <property type="entry name" value="Family A G protein-coupled receptor-like"/>
    <property type="match status" value="1"/>
</dbReference>
<dbReference type="PROSITE" id="PS00010">
    <property type="entry name" value="ASX_HYDROXYL"/>
    <property type="match status" value="1"/>
</dbReference>
<feature type="transmembrane region" description="Helical" evidence="18">
    <location>
        <begin position="701"/>
        <end position="721"/>
    </location>
</feature>
<feature type="disulfide bond" evidence="16">
    <location>
        <begin position="246"/>
        <end position="263"/>
    </location>
</feature>
<feature type="compositionally biased region" description="Basic and acidic residues" evidence="17">
    <location>
        <begin position="1197"/>
        <end position="1210"/>
    </location>
</feature>
<feature type="compositionally biased region" description="Polar residues" evidence="17">
    <location>
        <begin position="1171"/>
        <end position="1196"/>
    </location>
</feature>
<evidence type="ECO:0000313" key="26">
    <source>
        <dbReference type="Proteomes" id="UP000678393"/>
    </source>
</evidence>
<dbReference type="SMART" id="SM00303">
    <property type="entry name" value="GPS"/>
    <property type="match status" value="1"/>
</dbReference>
<comment type="caution">
    <text evidence="25">The sequence shown here is derived from an EMBL/GenBank/DDBJ whole genome shotgun (WGS) entry which is preliminary data.</text>
</comment>
<evidence type="ECO:0000256" key="15">
    <source>
        <dbReference type="PROSITE-ProRule" id="PRU00076"/>
    </source>
</evidence>
<dbReference type="GO" id="GO:0005886">
    <property type="term" value="C:plasma membrane"/>
    <property type="evidence" value="ECO:0007669"/>
    <property type="project" value="UniProtKB-SubCell"/>
</dbReference>
<feature type="disulfide bond" evidence="15">
    <location>
        <begin position="117"/>
        <end position="127"/>
    </location>
</feature>
<dbReference type="InterPro" id="IPR000742">
    <property type="entry name" value="EGF"/>
</dbReference>
<evidence type="ECO:0000256" key="6">
    <source>
        <dbReference type="ARBA" id="ARBA00022737"/>
    </source>
</evidence>
<dbReference type="InterPro" id="IPR001879">
    <property type="entry name" value="GPCR_2_extracellular_dom"/>
</dbReference>
<dbReference type="GO" id="GO:0004930">
    <property type="term" value="F:G protein-coupled receptor activity"/>
    <property type="evidence" value="ECO:0007669"/>
    <property type="project" value="UniProtKB-KW"/>
</dbReference>
<keyword evidence="3" id="KW-1003">Cell membrane</keyword>
<evidence type="ECO:0000256" key="4">
    <source>
        <dbReference type="ARBA" id="ARBA00022692"/>
    </source>
</evidence>
<dbReference type="SMART" id="SM00180">
    <property type="entry name" value="EGF_Lam"/>
    <property type="match status" value="1"/>
</dbReference>
<dbReference type="InterPro" id="IPR046338">
    <property type="entry name" value="GAIN_dom_sf"/>
</dbReference>
<dbReference type="PRINTS" id="PR00249">
    <property type="entry name" value="GPCRSECRETIN"/>
</dbReference>
<dbReference type="PROSITE" id="PS50027">
    <property type="entry name" value="EGF_LAM_2"/>
    <property type="match status" value="1"/>
</dbReference>
<feature type="domain" description="G-protein coupled receptors family 2 profile 2" evidence="24">
    <location>
        <begin position="698"/>
        <end position="935"/>
    </location>
</feature>
<dbReference type="EMBL" id="CAJHNH020000956">
    <property type="protein sequence ID" value="CAG5120724.1"/>
    <property type="molecule type" value="Genomic_DNA"/>
</dbReference>
<evidence type="ECO:0000259" key="23">
    <source>
        <dbReference type="PROSITE" id="PS50227"/>
    </source>
</evidence>
<dbReference type="Pfam" id="PF00002">
    <property type="entry name" value="7tm_2"/>
    <property type="match status" value="1"/>
</dbReference>
<organism evidence="25 26">
    <name type="scientific">Candidula unifasciata</name>
    <dbReference type="NCBI Taxonomy" id="100452"/>
    <lineage>
        <taxon>Eukaryota</taxon>
        <taxon>Metazoa</taxon>
        <taxon>Spiralia</taxon>
        <taxon>Lophotrochozoa</taxon>
        <taxon>Mollusca</taxon>
        <taxon>Gastropoda</taxon>
        <taxon>Heterobranchia</taxon>
        <taxon>Euthyneura</taxon>
        <taxon>Panpulmonata</taxon>
        <taxon>Eupulmonata</taxon>
        <taxon>Stylommatophora</taxon>
        <taxon>Helicina</taxon>
        <taxon>Helicoidea</taxon>
        <taxon>Geomitridae</taxon>
        <taxon>Candidula</taxon>
    </lineage>
</organism>
<dbReference type="InterPro" id="IPR000832">
    <property type="entry name" value="GPCR_2_secretin-like"/>
</dbReference>
<evidence type="ECO:0000256" key="1">
    <source>
        <dbReference type="ARBA" id="ARBA00004651"/>
    </source>
</evidence>
<feature type="disulfide bond" evidence="16">
    <location>
        <begin position="265"/>
        <end position="274"/>
    </location>
</feature>